<dbReference type="InterPro" id="IPR018060">
    <property type="entry name" value="HTH_AraC"/>
</dbReference>
<dbReference type="SUPFAM" id="SSF46689">
    <property type="entry name" value="Homeodomain-like"/>
    <property type="match status" value="1"/>
</dbReference>
<keyword evidence="1" id="KW-0805">Transcription regulation</keyword>
<dbReference type="InterPro" id="IPR003313">
    <property type="entry name" value="AraC-bd"/>
</dbReference>
<dbReference type="EMBL" id="VUNS01000031">
    <property type="protein sequence ID" value="MST99204.1"/>
    <property type="molecule type" value="Genomic_DNA"/>
</dbReference>
<keyword evidence="3" id="KW-0804">Transcription</keyword>
<evidence type="ECO:0000256" key="3">
    <source>
        <dbReference type="ARBA" id="ARBA00023163"/>
    </source>
</evidence>
<name>A0A844G8D5_9BACT</name>
<organism evidence="5 6">
    <name type="scientific">Victivallis lenta</name>
    <dbReference type="NCBI Taxonomy" id="2606640"/>
    <lineage>
        <taxon>Bacteria</taxon>
        <taxon>Pseudomonadati</taxon>
        <taxon>Lentisphaerota</taxon>
        <taxon>Lentisphaeria</taxon>
        <taxon>Victivallales</taxon>
        <taxon>Victivallaceae</taxon>
        <taxon>Victivallis</taxon>
    </lineage>
</organism>
<gene>
    <name evidence="5" type="ORF">FYJ85_19430</name>
</gene>
<dbReference type="Pfam" id="PF12833">
    <property type="entry name" value="HTH_18"/>
    <property type="match status" value="1"/>
</dbReference>
<dbReference type="PROSITE" id="PS01124">
    <property type="entry name" value="HTH_ARAC_FAMILY_2"/>
    <property type="match status" value="1"/>
</dbReference>
<dbReference type="SMART" id="SM00342">
    <property type="entry name" value="HTH_ARAC"/>
    <property type="match status" value="1"/>
</dbReference>
<dbReference type="GO" id="GO:0043565">
    <property type="term" value="F:sequence-specific DNA binding"/>
    <property type="evidence" value="ECO:0007669"/>
    <property type="project" value="InterPro"/>
</dbReference>
<dbReference type="Pfam" id="PF02311">
    <property type="entry name" value="AraC_binding"/>
    <property type="match status" value="1"/>
</dbReference>
<feature type="domain" description="HTH araC/xylS-type" evidence="4">
    <location>
        <begin position="192"/>
        <end position="291"/>
    </location>
</feature>
<dbReference type="InterPro" id="IPR037923">
    <property type="entry name" value="HTH-like"/>
</dbReference>
<dbReference type="GO" id="GO:0003700">
    <property type="term" value="F:DNA-binding transcription factor activity"/>
    <property type="evidence" value="ECO:0007669"/>
    <property type="project" value="InterPro"/>
</dbReference>
<accession>A0A844G8D5</accession>
<proteinExistence type="predicted"/>
<evidence type="ECO:0000256" key="2">
    <source>
        <dbReference type="ARBA" id="ARBA00023125"/>
    </source>
</evidence>
<keyword evidence="2" id="KW-0238">DNA-binding</keyword>
<dbReference type="Proteomes" id="UP000435649">
    <property type="component" value="Unassembled WGS sequence"/>
</dbReference>
<dbReference type="PANTHER" id="PTHR43280">
    <property type="entry name" value="ARAC-FAMILY TRANSCRIPTIONAL REGULATOR"/>
    <property type="match status" value="1"/>
</dbReference>
<keyword evidence="6" id="KW-1185">Reference proteome</keyword>
<evidence type="ECO:0000256" key="1">
    <source>
        <dbReference type="ARBA" id="ARBA00023015"/>
    </source>
</evidence>
<protein>
    <submittedName>
        <fullName evidence="5">AraC family transcriptional regulator</fullName>
    </submittedName>
</protein>
<sequence>MDVKVISKYRLGEAMELGFPFSIFRWTHAPGDLPEVLFRRNFWKLVYVIAGKGSIEINGHEYLLSPGTVLFIHPESETRYRLAETKLEICNLCFLPELIEDRLEKLRDPSGFFSILRPGSSAPPEAVRNLCVQSAPPSVAGLFRKMEREYRSGRNNCREMLRTQLIELLLLLERNACRLRNRRRSGGPEPARTVLAYLAEHLESGVDYEELTLLTGLSRSRLGVLFRRETGENISSAYLRLRLKRAKELLAGEEEFSIPELCRRCGFRDISYFYRRFRREFGTSPRRTAGR</sequence>
<dbReference type="AlphaFoldDB" id="A0A844G8D5"/>
<dbReference type="PROSITE" id="PS00041">
    <property type="entry name" value="HTH_ARAC_FAMILY_1"/>
    <property type="match status" value="1"/>
</dbReference>
<dbReference type="RefSeq" id="WP_154420363.1">
    <property type="nucleotide sequence ID" value="NZ_VUNS01000031.1"/>
</dbReference>
<evidence type="ECO:0000313" key="6">
    <source>
        <dbReference type="Proteomes" id="UP000435649"/>
    </source>
</evidence>
<reference evidence="5 6" key="1">
    <citation type="submission" date="2019-08" db="EMBL/GenBank/DDBJ databases">
        <title>In-depth cultivation of the pig gut microbiome towards novel bacterial diversity and tailored functional studies.</title>
        <authorList>
            <person name="Wylensek D."/>
            <person name="Hitch T.C.A."/>
            <person name="Clavel T."/>
        </authorList>
    </citation>
    <scope>NUCLEOTIDE SEQUENCE [LARGE SCALE GENOMIC DNA]</scope>
    <source>
        <strain evidence="5 6">BBE-744-WT-12</strain>
    </source>
</reference>
<dbReference type="PANTHER" id="PTHR43280:SF28">
    <property type="entry name" value="HTH-TYPE TRANSCRIPTIONAL ACTIVATOR RHAS"/>
    <property type="match status" value="1"/>
</dbReference>
<dbReference type="SUPFAM" id="SSF51215">
    <property type="entry name" value="Regulatory protein AraC"/>
    <property type="match status" value="1"/>
</dbReference>
<dbReference type="InterPro" id="IPR018062">
    <property type="entry name" value="HTH_AraC-typ_CS"/>
</dbReference>
<evidence type="ECO:0000259" key="4">
    <source>
        <dbReference type="PROSITE" id="PS01124"/>
    </source>
</evidence>
<dbReference type="Gene3D" id="2.60.120.10">
    <property type="entry name" value="Jelly Rolls"/>
    <property type="match status" value="1"/>
</dbReference>
<evidence type="ECO:0000313" key="5">
    <source>
        <dbReference type="EMBL" id="MST99204.1"/>
    </source>
</evidence>
<dbReference type="InterPro" id="IPR014710">
    <property type="entry name" value="RmlC-like_jellyroll"/>
</dbReference>
<comment type="caution">
    <text evidence="5">The sequence shown here is derived from an EMBL/GenBank/DDBJ whole genome shotgun (WGS) entry which is preliminary data.</text>
</comment>
<dbReference type="Gene3D" id="1.10.10.60">
    <property type="entry name" value="Homeodomain-like"/>
    <property type="match status" value="1"/>
</dbReference>
<dbReference type="InterPro" id="IPR009057">
    <property type="entry name" value="Homeodomain-like_sf"/>
</dbReference>